<evidence type="ECO:0000313" key="2">
    <source>
        <dbReference type="EMBL" id="GMH09142.1"/>
    </source>
</evidence>
<organism evidence="2 3">
    <name type="scientific">Nepenthes gracilis</name>
    <name type="common">Slender pitcher plant</name>
    <dbReference type="NCBI Taxonomy" id="150966"/>
    <lineage>
        <taxon>Eukaryota</taxon>
        <taxon>Viridiplantae</taxon>
        <taxon>Streptophyta</taxon>
        <taxon>Embryophyta</taxon>
        <taxon>Tracheophyta</taxon>
        <taxon>Spermatophyta</taxon>
        <taxon>Magnoliopsida</taxon>
        <taxon>eudicotyledons</taxon>
        <taxon>Gunneridae</taxon>
        <taxon>Pentapetalae</taxon>
        <taxon>Caryophyllales</taxon>
        <taxon>Nepenthaceae</taxon>
        <taxon>Nepenthes</taxon>
    </lineage>
</organism>
<proteinExistence type="predicted"/>
<gene>
    <name evidence="2" type="ORF">Nepgr_010982</name>
</gene>
<keyword evidence="1" id="KW-0472">Membrane</keyword>
<protein>
    <submittedName>
        <fullName evidence="2">Uncharacterized protein</fullName>
    </submittedName>
</protein>
<reference evidence="2" key="1">
    <citation type="submission" date="2023-05" db="EMBL/GenBank/DDBJ databases">
        <title>Nepenthes gracilis genome sequencing.</title>
        <authorList>
            <person name="Fukushima K."/>
        </authorList>
    </citation>
    <scope>NUCLEOTIDE SEQUENCE</scope>
    <source>
        <strain evidence="2">SING2019-196</strain>
    </source>
</reference>
<dbReference type="EMBL" id="BSYO01000009">
    <property type="protein sequence ID" value="GMH09142.1"/>
    <property type="molecule type" value="Genomic_DNA"/>
</dbReference>
<dbReference type="AlphaFoldDB" id="A0AAD3SDK1"/>
<keyword evidence="1" id="KW-1133">Transmembrane helix</keyword>
<feature type="transmembrane region" description="Helical" evidence="1">
    <location>
        <begin position="62"/>
        <end position="87"/>
    </location>
</feature>
<sequence>MSSPWHRRQSGRCYARIALNLANYIMMLPCHVMLKIAGRNYVGCFVKKAVEAKEFSSYCKQSVTYVLASGGLLMLLVTLIVSSEALFATIESSPGKQF</sequence>
<keyword evidence="3" id="KW-1185">Reference proteome</keyword>
<keyword evidence="1" id="KW-0812">Transmembrane</keyword>
<evidence type="ECO:0000256" key="1">
    <source>
        <dbReference type="SAM" id="Phobius"/>
    </source>
</evidence>
<comment type="caution">
    <text evidence="2">The sequence shown here is derived from an EMBL/GenBank/DDBJ whole genome shotgun (WGS) entry which is preliminary data.</text>
</comment>
<evidence type="ECO:0000313" key="3">
    <source>
        <dbReference type="Proteomes" id="UP001279734"/>
    </source>
</evidence>
<name>A0AAD3SDK1_NEPGR</name>
<dbReference type="Proteomes" id="UP001279734">
    <property type="component" value="Unassembled WGS sequence"/>
</dbReference>
<accession>A0AAD3SDK1</accession>